<gene>
    <name evidence="12" type="ORF">FN846DRAFT_411564</name>
</gene>
<keyword evidence="8" id="KW-0131">Cell cycle</keyword>
<dbReference type="Proteomes" id="UP000326924">
    <property type="component" value="Unassembled WGS sequence"/>
</dbReference>
<dbReference type="InterPro" id="IPR053822">
    <property type="entry name" value="SDE2-like_dom"/>
</dbReference>
<feature type="region of interest" description="Disordered" evidence="9">
    <location>
        <begin position="191"/>
        <end position="291"/>
    </location>
</feature>
<evidence type="ECO:0000313" key="13">
    <source>
        <dbReference type="Proteomes" id="UP000326924"/>
    </source>
</evidence>
<keyword evidence="7" id="KW-0539">Nucleus</keyword>
<evidence type="ECO:0000256" key="5">
    <source>
        <dbReference type="ARBA" id="ARBA00022664"/>
    </source>
</evidence>
<organism evidence="12 13">
    <name type="scientific">Sphaerosporella brunnea</name>
    <dbReference type="NCBI Taxonomy" id="1250544"/>
    <lineage>
        <taxon>Eukaryota</taxon>
        <taxon>Fungi</taxon>
        <taxon>Dikarya</taxon>
        <taxon>Ascomycota</taxon>
        <taxon>Pezizomycotina</taxon>
        <taxon>Pezizomycetes</taxon>
        <taxon>Pezizales</taxon>
        <taxon>Pyronemataceae</taxon>
        <taxon>Sphaerosporella</taxon>
    </lineage>
</organism>
<proteinExistence type="inferred from homology"/>
<evidence type="ECO:0000256" key="4">
    <source>
        <dbReference type="ARBA" id="ARBA00022490"/>
    </source>
</evidence>
<dbReference type="Pfam" id="PF13019">
    <property type="entry name" value="Sde2_N_Ubi_yeast"/>
    <property type="match status" value="1"/>
</dbReference>
<dbReference type="GO" id="GO:0005634">
    <property type="term" value="C:nucleus"/>
    <property type="evidence" value="ECO:0007669"/>
    <property type="project" value="UniProtKB-SubCell"/>
</dbReference>
<evidence type="ECO:0000256" key="3">
    <source>
        <dbReference type="ARBA" id="ARBA00008726"/>
    </source>
</evidence>
<comment type="similarity">
    <text evidence="3">Belongs to the SDE2 family.</text>
</comment>
<evidence type="ECO:0000259" key="10">
    <source>
        <dbReference type="Pfam" id="PF13019"/>
    </source>
</evidence>
<dbReference type="PANTHER" id="PTHR12786">
    <property type="entry name" value="SPLICING FACTOR SF3A-RELATED"/>
    <property type="match status" value="1"/>
</dbReference>
<accession>A0A5J5EHK4</accession>
<evidence type="ECO:0000313" key="12">
    <source>
        <dbReference type="EMBL" id="KAA8894459.1"/>
    </source>
</evidence>
<comment type="caution">
    <text evidence="12">The sequence shown here is derived from an EMBL/GenBank/DDBJ whole genome shotgun (WGS) entry which is preliminary data.</text>
</comment>
<evidence type="ECO:0000256" key="6">
    <source>
        <dbReference type="ARBA" id="ARBA00023187"/>
    </source>
</evidence>
<evidence type="ECO:0000256" key="7">
    <source>
        <dbReference type="ARBA" id="ARBA00023242"/>
    </source>
</evidence>
<feature type="compositionally biased region" description="Acidic residues" evidence="9">
    <location>
        <begin position="254"/>
        <end position="280"/>
    </location>
</feature>
<evidence type="ECO:0000256" key="9">
    <source>
        <dbReference type="SAM" id="MobiDB-lite"/>
    </source>
</evidence>
<keyword evidence="6" id="KW-0508">mRNA splicing</keyword>
<feature type="compositionally biased region" description="Acidic residues" evidence="9">
    <location>
        <begin position="204"/>
        <end position="222"/>
    </location>
</feature>
<feature type="region of interest" description="Disordered" evidence="9">
    <location>
        <begin position="97"/>
        <end position="124"/>
    </location>
</feature>
<dbReference type="InterPro" id="IPR024974">
    <property type="entry name" value="Sde2_N"/>
</dbReference>
<name>A0A5J5EHK4_9PEZI</name>
<dbReference type="AlphaFoldDB" id="A0A5J5EHK4"/>
<keyword evidence="4" id="KW-0963">Cytoplasm</keyword>
<dbReference type="EMBL" id="VXIS01000338">
    <property type="protein sequence ID" value="KAA8894459.1"/>
    <property type="molecule type" value="Genomic_DNA"/>
</dbReference>
<dbReference type="OrthoDB" id="547031at2759"/>
<dbReference type="InParanoid" id="A0A5J5EHK4"/>
<sequence length="291" mass="31807">MTTALPMINTHITTFAGLPNLNLPLESSTTLSQLFTAIHARLSLPPQDARLILTTTAGAPLRPTTTTLSSLTSSNDFLTLRLTAALCGGKGGFGSQLRAAGGRMSSRKKSQENSDSCRNLDGRRMRTVKEAKALAAWLEVKPEMEKKEKELRMKRWRDIVESAERRGGGGDKTRFDDVEWLEGLEEGKERTREAVLKSLREAGLVEEEEDSSGESSEGDGEAPESSGSAIKRALEAAGQGAKAKPVEMKFRGWDDEDDEFLSSDEEEMEDIAEEEEEDENADLKGKGKAKA</sequence>
<evidence type="ECO:0000256" key="1">
    <source>
        <dbReference type="ARBA" id="ARBA00004123"/>
    </source>
</evidence>
<dbReference type="GO" id="GO:0006397">
    <property type="term" value="P:mRNA processing"/>
    <property type="evidence" value="ECO:0007669"/>
    <property type="project" value="UniProtKB-KW"/>
</dbReference>
<dbReference type="Pfam" id="PF22782">
    <property type="entry name" value="SDE2"/>
    <property type="match status" value="1"/>
</dbReference>
<evidence type="ECO:0000256" key="2">
    <source>
        <dbReference type="ARBA" id="ARBA00004496"/>
    </source>
</evidence>
<dbReference type="GO" id="GO:0005737">
    <property type="term" value="C:cytoplasm"/>
    <property type="evidence" value="ECO:0007669"/>
    <property type="project" value="UniProtKB-SubCell"/>
</dbReference>
<feature type="domain" description="Sde2 ubiquitin" evidence="10">
    <location>
        <begin position="12"/>
        <end position="87"/>
    </location>
</feature>
<keyword evidence="5" id="KW-0507">mRNA processing</keyword>
<protein>
    <submittedName>
        <fullName evidence="12">Telomere stability and silencing-domain-containing protein</fullName>
    </submittedName>
</protein>
<feature type="domain" description="SDE2-like" evidence="11">
    <location>
        <begin position="88"/>
        <end position="196"/>
    </location>
</feature>
<comment type="subcellular location">
    <subcellularLocation>
        <location evidence="2">Cytoplasm</location>
    </subcellularLocation>
    <subcellularLocation>
        <location evidence="1">Nucleus</location>
    </subcellularLocation>
</comment>
<keyword evidence="13" id="KW-1185">Reference proteome</keyword>
<dbReference type="PANTHER" id="PTHR12786:SF1">
    <property type="entry name" value="SPLICING REGULATOR SDE2"/>
    <property type="match status" value="1"/>
</dbReference>
<evidence type="ECO:0000256" key="8">
    <source>
        <dbReference type="ARBA" id="ARBA00023306"/>
    </source>
</evidence>
<dbReference type="GO" id="GO:0008380">
    <property type="term" value="P:RNA splicing"/>
    <property type="evidence" value="ECO:0007669"/>
    <property type="project" value="UniProtKB-KW"/>
</dbReference>
<dbReference type="InterPro" id="IPR051421">
    <property type="entry name" value="RNA_Proc_DNA_Dmg_Regulator"/>
</dbReference>
<feature type="compositionally biased region" description="Basic and acidic residues" evidence="9">
    <location>
        <begin position="191"/>
        <end position="200"/>
    </location>
</feature>
<feature type="compositionally biased region" description="Basic and acidic residues" evidence="9">
    <location>
        <begin position="244"/>
        <end position="253"/>
    </location>
</feature>
<evidence type="ECO:0000259" key="11">
    <source>
        <dbReference type="Pfam" id="PF22782"/>
    </source>
</evidence>
<reference evidence="12 13" key="1">
    <citation type="submission" date="2019-09" db="EMBL/GenBank/DDBJ databases">
        <title>Draft genome of the ectomycorrhizal ascomycete Sphaerosporella brunnea.</title>
        <authorList>
            <consortium name="DOE Joint Genome Institute"/>
            <person name="Benucci G.M."/>
            <person name="Marozzi G."/>
            <person name="Antonielli L."/>
            <person name="Sanchez S."/>
            <person name="Marco P."/>
            <person name="Wang X."/>
            <person name="Falini L.B."/>
            <person name="Barry K."/>
            <person name="Haridas S."/>
            <person name="Lipzen A."/>
            <person name="Labutti K."/>
            <person name="Grigoriev I.V."/>
            <person name="Murat C."/>
            <person name="Martin F."/>
            <person name="Albertini E."/>
            <person name="Donnini D."/>
            <person name="Bonito G."/>
        </authorList>
    </citation>
    <scope>NUCLEOTIDE SEQUENCE [LARGE SCALE GENOMIC DNA]</scope>
    <source>
        <strain evidence="12 13">Sb_GMNB300</strain>
    </source>
</reference>